<evidence type="ECO:0008006" key="3">
    <source>
        <dbReference type="Google" id="ProtNLM"/>
    </source>
</evidence>
<evidence type="ECO:0000313" key="2">
    <source>
        <dbReference type="Proteomes" id="UP000535020"/>
    </source>
</evidence>
<accession>A0A7Y8Y350</accession>
<protein>
    <recommendedName>
        <fullName evidence="3">Lipoprotein</fullName>
    </recommendedName>
</protein>
<evidence type="ECO:0000313" key="1">
    <source>
        <dbReference type="EMBL" id="NYA70400.1"/>
    </source>
</evidence>
<dbReference type="EMBL" id="JACBJI010000002">
    <property type="protein sequence ID" value="NYA70400.1"/>
    <property type="molecule type" value="Genomic_DNA"/>
</dbReference>
<dbReference type="Proteomes" id="UP000535020">
    <property type="component" value="Unassembled WGS sequence"/>
</dbReference>
<name>A0A7Y8Y350_9FLAO</name>
<gene>
    <name evidence="1" type="ORF">HZF10_05670</name>
</gene>
<comment type="caution">
    <text evidence="1">The sequence shown here is derived from an EMBL/GenBank/DDBJ whole genome shotgun (WGS) entry which is preliminary data.</text>
</comment>
<dbReference type="RefSeq" id="WP_176005212.1">
    <property type="nucleotide sequence ID" value="NZ_JABWMI010000006.1"/>
</dbReference>
<dbReference type="PROSITE" id="PS51257">
    <property type="entry name" value="PROKAR_LIPOPROTEIN"/>
    <property type="match status" value="1"/>
</dbReference>
<dbReference type="AlphaFoldDB" id="A0A7Y8Y350"/>
<organism evidence="1 2">
    <name type="scientific">Flavobacterium agri</name>
    <dbReference type="NCBI Taxonomy" id="2743471"/>
    <lineage>
        <taxon>Bacteria</taxon>
        <taxon>Pseudomonadati</taxon>
        <taxon>Bacteroidota</taxon>
        <taxon>Flavobacteriia</taxon>
        <taxon>Flavobacteriales</taxon>
        <taxon>Flavobacteriaceae</taxon>
        <taxon>Flavobacterium</taxon>
    </lineage>
</organism>
<reference evidence="1 2" key="1">
    <citation type="submission" date="2020-07" db="EMBL/GenBank/DDBJ databases">
        <authorList>
            <person name="Sun Q."/>
        </authorList>
    </citation>
    <scope>NUCLEOTIDE SEQUENCE [LARGE SCALE GENOMIC DNA]</scope>
    <source>
        <strain evidence="1 2">MAH-1</strain>
    </source>
</reference>
<sequence>MKKIIALSCIALLFGCDNDNEGEQVCTNKLWGLTENCDDTQEPPVCVRLATYGQTQASATTIHVDEATYDHYIALGNVTNGTICWEGTQD</sequence>
<keyword evidence="2" id="KW-1185">Reference proteome</keyword>
<proteinExistence type="predicted"/>